<dbReference type="InterPro" id="IPR008554">
    <property type="entry name" value="Glutaredoxin-like"/>
</dbReference>
<dbReference type="Proteomes" id="UP001165065">
    <property type="component" value="Unassembled WGS sequence"/>
</dbReference>
<evidence type="ECO:0000313" key="3">
    <source>
        <dbReference type="EMBL" id="GMI42452.1"/>
    </source>
</evidence>
<proteinExistence type="inferred from homology"/>
<evidence type="ECO:0000313" key="4">
    <source>
        <dbReference type="Proteomes" id="UP001165065"/>
    </source>
</evidence>
<feature type="region of interest" description="Disordered" evidence="2">
    <location>
        <begin position="77"/>
        <end position="111"/>
    </location>
</feature>
<dbReference type="PANTHER" id="PTHR33558">
    <property type="entry name" value="GLUTAREDOXIN-LIKE PROTEIN C5ORF63 HOMOLOG"/>
    <property type="match status" value="1"/>
</dbReference>
<evidence type="ECO:0000256" key="2">
    <source>
        <dbReference type="SAM" id="MobiDB-lite"/>
    </source>
</evidence>
<dbReference type="OrthoDB" id="429967at2759"/>
<gene>
    <name evidence="3" type="ORF">TrCOL_g4790</name>
</gene>
<keyword evidence="1" id="KW-0813">Transport</keyword>
<keyword evidence="1" id="KW-0249">Electron transport</keyword>
<dbReference type="InterPro" id="IPR052565">
    <property type="entry name" value="Glutaredoxin-like_YDR286C"/>
</dbReference>
<dbReference type="Gene3D" id="3.40.30.10">
    <property type="entry name" value="Glutaredoxin"/>
    <property type="match status" value="1"/>
</dbReference>
<dbReference type="AlphaFoldDB" id="A0A9W7GBQ5"/>
<reference evidence="4" key="1">
    <citation type="journal article" date="2023" name="Commun. Biol.">
        <title>Genome analysis of Parmales, the sister group of diatoms, reveals the evolutionary specialization of diatoms from phago-mixotrophs to photoautotrophs.</title>
        <authorList>
            <person name="Ban H."/>
            <person name="Sato S."/>
            <person name="Yoshikawa S."/>
            <person name="Yamada K."/>
            <person name="Nakamura Y."/>
            <person name="Ichinomiya M."/>
            <person name="Sato N."/>
            <person name="Blanc-Mathieu R."/>
            <person name="Endo H."/>
            <person name="Kuwata A."/>
            <person name="Ogata H."/>
        </authorList>
    </citation>
    <scope>NUCLEOTIDE SEQUENCE [LARGE SCALE GENOMIC DNA]</scope>
</reference>
<comment type="similarity">
    <text evidence="1">Belongs to the glutaredoxin family.</text>
</comment>
<dbReference type="Pfam" id="PF05768">
    <property type="entry name" value="Glrx-like"/>
    <property type="match status" value="1"/>
</dbReference>
<sequence length="111" mass="12570">MYTKGGCTLCDVVKAGFKDLKGTGEVAFTFESVDITDAGNEELYEKYKYDIPVVTGNGSYWFKHRFPKDVDWESEMKKKAEEGEEGKFDSIGSEPDAGRMERKRECKECGN</sequence>
<feature type="compositionally biased region" description="Basic and acidic residues" evidence="2">
    <location>
        <begin position="77"/>
        <end position="88"/>
    </location>
</feature>
<accession>A0A9W7GBQ5</accession>
<organism evidence="3 4">
    <name type="scientific">Triparma columacea</name>
    <dbReference type="NCBI Taxonomy" id="722753"/>
    <lineage>
        <taxon>Eukaryota</taxon>
        <taxon>Sar</taxon>
        <taxon>Stramenopiles</taxon>
        <taxon>Ochrophyta</taxon>
        <taxon>Bolidophyceae</taxon>
        <taxon>Parmales</taxon>
        <taxon>Triparmaceae</taxon>
        <taxon>Triparma</taxon>
    </lineage>
</organism>
<dbReference type="SUPFAM" id="SSF52833">
    <property type="entry name" value="Thioredoxin-like"/>
    <property type="match status" value="1"/>
</dbReference>
<dbReference type="InterPro" id="IPR036249">
    <property type="entry name" value="Thioredoxin-like_sf"/>
</dbReference>
<feature type="compositionally biased region" description="Basic and acidic residues" evidence="2">
    <location>
        <begin position="96"/>
        <end position="111"/>
    </location>
</feature>
<comment type="caution">
    <text evidence="3">The sequence shown here is derived from an EMBL/GenBank/DDBJ whole genome shotgun (WGS) entry which is preliminary data.</text>
</comment>
<name>A0A9W7GBQ5_9STRA</name>
<protein>
    <recommendedName>
        <fullName evidence="1">Glutaredoxin-like protein</fullName>
    </recommendedName>
</protein>
<dbReference type="PANTHER" id="PTHR33558:SF1">
    <property type="entry name" value="GLUTAREDOXIN-LIKE PROTEIN C5ORF63 HOMOLOG"/>
    <property type="match status" value="1"/>
</dbReference>
<keyword evidence="4" id="KW-1185">Reference proteome</keyword>
<dbReference type="EMBL" id="BRYA01000172">
    <property type="protein sequence ID" value="GMI42452.1"/>
    <property type="molecule type" value="Genomic_DNA"/>
</dbReference>
<evidence type="ECO:0000256" key="1">
    <source>
        <dbReference type="RuleBase" id="RU363082"/>
    </source>
</evidence>